<feature type="transmembrane region" description="Helical" evidence="1">
    <location>
        <begin position="268"/>
        <end position="289"/>
    </location>
</feature>
<evidence type="ECO:0000256" key="1">
    <source>
        <dbReference type="SAM" id="Phobius"/>
    </source>
</evidence>
<keyword evidence="3" id="KW-1185">Reference proteome</keyword>
<keyword evidence="1" id="KW-0812">Transmembrane</keyword>
<keyword evidence="1" id="KW-1133">Transmembrane helix</keyword>
<dbReference type="EMBL" id="BSRI01000002">
    <property type="protein sequence ID" value="GLV60711.1"/>
    <property type="molecule type" value="Genomic_DNA"/>
</dbReference>
<comment type="caution">
    <text evidence="2">The sequence shown here is derived from an EMBL/GenBank/DDBJ whole genome shotgun (WGS) entry which is preliminary data.</text>
</comment>
<feature type="transmembrane region" description="Helical" evidence="1">
    <location>
        <begin position="64"/>
        <end position="85"/>
    </location>
</feature>
<reference evidence="2 3" key="1">
    <citation type="submission" date="2023-02" db="EMBL/GenBank/DDBJ databases">
        <title>Dictyobacter halimunensis sp. nov., a new member of the class Ktedonobacteria from forest soil in a geothermal area.</title>
        <authorList>
            <person name="Rachmania M.K."/>
            <person name="Ningsih F."/>
            <person name="Sakai Y."/>
            <person name="Yabe S."/>
            <person name="Yokota A."/>
            <person name="Sjamsuridzal W."/>
        </authorList>
    </citation>
    <scope>NUCLEOTIDE SEQUENCE [LARGE SCALE GENOMIC DNA]</scope>
    <source>
        <strain evidence="2 3">S3.2.2.5</strain>
    </source>
</reference>
<gene>
    <name evidence="2" type="ORF">KDH_75300</name>
</gene>
<accession>A0ABQ6G7B8</accession>
<feature type="transmembrane region" description="Helical" evidence="1">
    <location>
        <begin position="202"/>
        <end position="223"/>
    </location>
</feature>
<organism evidence="2 3">
    <name type="scientific">Dictyobacter halimunensis</name>
    <dbReference type="NCBI Taxonomy" id="3026934"/>
    <lineage>
        <taxon>Bacteria</taxon>
        <taxon>Bacillati</taxon>
        <taxon>Chloroflexota</taxon>
        <taxon>Ktedonobacteria</taxon>
        <taxon>Ktedonobacterales</taxon>
        <taxon>Dictyobacteraceae</taxon>
        <taxon>Dictyobacter</taxon>
    </lineage>
</organism>
<dbReference type="RefSeq" id="WP_338257852.1">
    <property type="nucleotide sequence ID" value="NZ_BSRI01000002.1"/>
</dbReference>
<sequence length="298" mass="32085">MVTGLLMMLTLLATGVGLIVDHRVITGSPAWVKPAKFAISFSVYCFTFVWLLSFVRRWKRVTRIIAGLTSLAAVAEMGLIALQAARGVASHFNRATSFDSAVYSTMATFALTLWVAAFLAAILFLFERRADRAFIWSVRLSLVIVLFGMLAAIPMTLPTAAQQAAIKAGHAILVGAHSVGVPDGGSGLPFLGWSTIGGDLRIAHFIGLHALQVLPLIGWFLSARRFPRLRTGHRITLVWTFSLGYLGLTASLFWQAMRGQSLIAPDALTLLTWGGVTGLTLAATIGIVLHARATVKTI</sequence>
<name>A0ABQ6G7B8_9CHLR</name>
<feature type="transmembrane region" description="Helical" evidence="1">
    <location>
        <begin position="105"/>
        <end position="126"/>
    </location>
</feature>
<evidence type="ECO:0000313" key="3">
    <source>
        <dbReference type="Proteomes" id="UP001344906"/>
    </source>
</evidence>
<feature type="transmembrane region" description="Helical" evidence="1">
    <location>
        <begin position="133"/>
        <end position="153"/>
    </location>
</feature>
<dbReference type="Proteomes" id="UP001344906">
    <property type="component" value="Unassembled WGS sequence"/>
</dbReference>
<feature type="transmembrane region" description="Helical" evidence="1">
    <location>
        <begin position="235"/>
        <end position="256"/>
    </location>
</feature>
<keyword evidence="1" id="KW-0472">Membrane</keyword>
<proteinExistence type="predicted"/>
<protein>
    <submittedName>
        <fullName evidence="2">Uncharacterized protein</fullName>
    </submittedName>
</protein>
<feature type="transmembrane region" description="Helical" evidence="1">
    <location>
        <begin position="34"/>
        <end position="52"/>
    </location>
</feature>
<evidence type="ECO:0000313" key="2">
    <source>
        <dbReference type="EMBL" id="GLV60711.1"/>
    </source>
</evidence>